<gene>
    <name evidence="2" type="ordered locus">AZC_4411</name>
</gene>
<reference evidence="3" key="2">
    <citation type="submission" date="2007-04" db="EMBL/GenBank/DDBJ databases">
        <title>Complete genome sequence of the nitrogen-fixing bacterium Azorhizobium caulinodans ORS571.</title>
        <authorList>
            <person name="Lee K.B."/>
            <person name="Backer P.D."/>
            <person name="Aono T."/>
            <person name="Liu C.T."/>
            <person name="Suzuki S."/>
            <person name="Suzuki T."/>
            <person name="Kaneko T."/>
            <person name="Yamada M."/>
            <person name="Tabata S."/>
            <person name="Kupfer D.M."/>
            <person name="Najar F.Z."/>
            <person name="Wiley G.B."/>
            <person name="Roe B."/>
            <person name="Binnewies T."/>
            <person name="Ussery D."/>
            <person name="Vereecke D."/>
            <person name="Gevers D."/>
            <person name="Holsters M."/>
            <person name="Oyaizu H."/>
        </authorList>
    </citation>
    <scope>NUCLEOTIDE SEQUENCE [LARGE SCALE GENOMIC DNA]</scope>
    <source>
        <strain evidence="3">ATCC 43989 / DSM 5975 / JCM 20966 / LMG 6465 / NBRC 14845 / NCIMB 13405 / ORS 571</strain>
    </source>
</reference>
<keyword evidence="1" id="KW-0472">Membrane</keyword>
<evidence type="ECO:0008006" key="4">
    <source>
        <dbReference type="Google" id="ProtNLM"/>
    </source>
</evidence>
<dbReference type="KEGG" id="azc:AZC_4411"/>
<dbReference type="Proteomes" id="UP000000270">
    <property type="component" value="Chromosome"/>
</dbReference>
<organism evidence="2 3">
    <name type="scientific">Azorhizobium caulinodans (strain ATCC 43989 / DSM 5975 / JCM 20966 / LMG 6465 / NBRC 14845 / NCIMB 13405 / ORS 571)</name>
    <dbReference type="NCBI Taxonomy" id="438753"/>
    <lineage>
        <taxon>Bacteria</taxon>
        <taxon>Pseudomonadati</taxon>
        <taxon>Pseudomonadota</taxon>
        <taxon>Alphaproteobacteria</taxon>
        <taxon>Hyphomicrobiales</taxon>
        <taxon>Xanthobacteraceae</taxon>
        <taxon>Azorhizobium</taxon>
    </lineage>
</organism>
<name>A8HWB0_AZOC5</name>
<reference evidence="2 3" key="4">
    <citation type="journal article" date="2009" name="Appl. Environ. Microbiol.">
        <title>Comparative genome-wide transcriptional profiling of Azorhizobium caulinodans ORS571 grown under free-living and symbiotic conditions.</title>
        <authorList>
            <person name="Tsukada S."/>
            <person name="Aono T."/>
            <person name="Akiba N."/>
            <person name="Lee KB."/>
            <person name="Liu CT."/>
            <person name="Toyazaki H."/>
            <person name="Oyaizu H."/>
        </authorList>
    </citation>
    <scope>NUCLEOTIDE SEQUENCE [LARGE SCALE GENOMIC DNA]</scope>
    <source>
        <strain evidence="3">ATCC 43989 / DSM 5975 / JCM 20966 / LMG 6465 / NBRC 14845 / NCIMB 13405 / ORS 571</strain>
    </source>
</reference>
<feature type="transmembrane region" description="Helical" evidence="1">
    <location>
        <begin position="79"/>
        <end position="97"/>
    </location>
</feature>
<feature type="transmembrane region" description="Helical" evidence="1">
    <location>
        <begin position="18"/>
        <end position="37"/>
    </location>
</feature>
<reference evidence="2 3" key="6">
    <citation type="journal article" date="2011" name="Appl. Environ. Microbiol.">
        <title>Involvement of the azorhizobial chromosome partition gene (parA) in the onset of bacteroid differentiation during Sesbania rostrata stem nodule development.</title>
        <authorList>
            <person name="Liu CT."/>
            <person name="Lee KB."/>
            <person name="Wang YS."/>
            <person name="Peng MH."/>
            <person name="Lee KT."/>
            <person name="Suzuki S."/>
            <person name="Suzuki T."/>
            <person name="Oyaizu H."/>
        </authorList>
    </citation>
    <scope>NUCLEOTIDE SEQUENCE [LARGE SCALE GENOMIC DNA]</scope>
    <source>
        <strain evidence="3">ATCC 43989 / DSM 5975 / JCM 20966 / LMG 6465 / NBRC 14845 / NCIMB 13405 / ORS 571</strain>
    </source>
</reference>
<evidence type="ECO:0000256" key="1">
    <source>
        <dbReference type="SAM" id="Phobius"/>
    </source>
</evidence>
<dbReference type="RefSeq" id="WP_012172931.1">
    <property type="nucleotide sequence ID" value="NC_009937.1"/>
</dbReference>
<dbReference type="AlphaFoldDB" id="A8HWB0"/>
<accession>A8HWB0</accession>
<dbReference type="EMBL" id="AP009384">
    <property type="protein sequence ID" value="BAF90409.1"/>
    <property type="molecule type" value="Genomic_DNA"/>
</dbReference>
<reference evidence="2 3" key="3">
    <citation type="journal article" date="2008" name="BMC Genomics">
        <title>The genome of the versatile nitrogen fixer Azorhizobium caulinodans ORS571.</title>
        <authorList>
            <person name="Lee KB."/>
            <person name="Backer P.D."/>
            <person name="Aono T."/>
            <person name="Liu CT."/>
            <person name="Suzuki S."/>
            <person name="Suzuki T."/>
            <person name="Kaneko T."/>
            <person name="Yamada M."/>
            <person name="Tabata S."/>
            <person name="Kupfer D.M."/>
            <person name="Najar F.Z."/>
            <person name="Wiley G.B."/>
            <person name="Roe B."/>
            <person name="Binnewies T.T."/>
            <person name="Ussery D.W."/>
            <person name="D'Haeze W."/>
            <person name="Herder J.D."/>
            <person name="Gevers D."/>
            <person name="Vereecke D."/>
            <person name="Holsters M."/>
            <person name="Oyaizu H."/>
        </authorList>
    </citation>
    <scope>NUCLEOTIDE SEQUENCE [LARGE SCALE GENOMIC DNA]</scope>
    <source>
        <strain evidence="3">ATCC 43989 / DSM 5975 / JCM 20966 / LMG 6465 / NBRC 14845 / NCIMB 13405 / ORS 571</strain>
    </source>
</reference>
<keyword evidence="1" id="KW-0812">Transmembrane</keyword>
<sequence length="440" mass="48502">MVQLALLLIGANAVRRRWWVLVGLGCALIACAALLFGDLVDGFAATATKAFGLLFLLEGAFAVFGAWNAPNGGARLLKGLKAALLLLIGFLIIDHPLHSDAVLAWLLGIALILDGLWRAGTITLVRYRRWPVSAAIVAAELVLAVLIIAEWPLPHAYNLPLCISLLLLNWGVGALRIGLWLRNEPEEVALYALPAFGGRNWNENAPVLVDSGEREAPPEGVLTVRIWTPVGSADVKARRPVFERYIAARDVEGGMSTGHSALEYGNLYISHWPGIEIDPNSSAMRLFDGREAANIPGLFQPSYAVESQEWCPADQKVELHHFSPRRLRAYWAGYKQDSTYNLTSRNCSSAVVGALDSTIEGVLDCRFPLLRLLALQFNPDLWAAAYLRAQAHTMCWTPGMVLDYARALKRIVETAHAPWHVRALDFLRRLRADRKLDTPV</sequence>
<dbReference type="eggNOG" id="COG3247">
    <property type="taxonomic scope" value="Bacteria"/>
</dbReference>
<proteinExistence type="predicted"/>
<feature type="transmembrane region" description="Helical" evidence="1">
    <location>
        <begin position="43"/>
        <end position="67"/>
    </location>
</feature>
<feature type="transmembrane region" description="Helical" evidence="1">
    <location>
        <begin position="103"/>
        <end position="120"/>
    </location>
</feature>
<dbReference type="STRING" id="438753.AZC_4411"/>
<feature type="transmembrane region" description="Helical" evidence="1">
    <location>
        <begin position="132"/>
        <end position="151"/>
    </location>
</feature>
<reference evidence="2 3" key="5">
    <citation type="journal article" date="2010" name="Appl. Environ. Microbiol.">
        <title>phrR-like gene praR of Azorhizobium caulinodans ORS571 is essential for symbiosis with Sesbania rostrata and is involved in expression of reb genes.</title>
        <authorList>
            <person name="Akiba N."/>
            <person name="Aono T."/>
            <person name="Toyazaki H."/>
            <person name="Sato S."/>
            <person name="Oyaizu H."/>
        </authorList>
    </citation>
    <scope>NUCLEOTIDE SEQUENCE [LARGE SCALE GENOMIC DNA]</scope>
    <source>
        <strain evidence="3">ATCC 43989 / DSM 5975 / JCM 20966 / LMG 6465 / NBRC 14845 / NCIMB 13405 / ORS 571</strain>
    </source>
</reference>
<keyword evidence="1" id="KW-1133">Transmembrane helix</keyword>
<evidence type="ECO:0000313" key="3">
    <source>
        <dbReference type="Proteomes" id="UP000000270"/>
    </source>
</evidence>
<protein>
    <recommendedName>
        <fullName evidence="4">Protease</fullName>
    </recommendedName>
</protein>
<reference evidence="2 3" key="1">
    <citation type="journal article" date="2007" name="Appl. Environ. Microbiol.">
        <title>Rhizobial factors required for stem nodule maturation and maintenance in Sesbania rostrata-Azorhizobium caulinodans ORS571 symbiosis.</title>
        <authorList>
            <person name="Suzuki S."/>
            <person name="Aono T."/>
            <person name="Lee KB."/>
            <person name="Suzuki T."/>
            <person name="Liu CT."/>
            <person name="Miwa H."/>
            <person name="Wakao S."/>
            <person name="Iki T."/>
            <person name="Oyaizu H."/>
        </authorList>
    </citation>
    <scope>NUCLEOTIDE SEQUENCE [LARGE SCALE GENOMIC DNA]</scope>
    <source>
        <strain evidence="3">ATCC 43989 / DSM 5975 / JCM 20966 / LMG 6465 / NBRC 14845 / NCIMB 13405 / ORS 571</strain>
    </source>
</reference>
<keyword evidence="3" id="KW-1185">Reference proteome</keyword>
<evidence type="ECO:0000313" key="2">
    <source>
        <dbReference type="EMBL" id="BAF90409.1"/>
    </source>
</evidence>
<dbReference type="HOGENOM" id="CLU_031762_0_0_5"/>